<dbReference type="KEGG" id="clup:CLUP02_06578"/>
<sequence>MATPTLVTASGRPTVYYPLSTPWPQAIGCSAQFYRQLDAGTVLAWDPYFGKDIDDSAASCFPPEVTSWWFQTLSQTTSIALGPTFVCPEAYTAAQTRLEDGGLQHVYCCPKDYTFHVPQPTLPVFPSQCLSEVTAGETIFYQSLTASGGKQTHFATGTVVKTGTLTVWAVPINGYNFPTSSTSVSNPGITIPPTTQTITQNLPASTNTEVPRGNGDESSGAPLTLTVGVSVGVVLGVLVLLGGVFMLWRRRRRARKAGSPRELEATTVYHVEPINFEGRKFELPAQPVVERKYELYGDDIQTQPTTVHEMPGSREKG</sequence>
<proteinExistence type="predicted"/>
<dbReference type="EMBL" id="CP019475">
    <property type="protein sequence ID" value="UQC81092.1"/>
    <property type="molecule type" value="Genomic_DNA"/>
</dbReference>
<protein>
    <recommendedName>
        <fullName evidence="5">LPXTG-domain-containing protein</fullName>
    </recommendedName>
</protein>
<evidence type="ECO:0000313" key="4">
    <source>
        <dbReference type="Proteomes" id="UP000830671"/>
    </source>
</evidence>
<dbReference type="Proteomes" id="UP000830671">
    <property type="component" value="Chromosome 3"/>
</dbReference>
<evidence type="ECO:0000256" key="2">
    <source>
        <dbReference type="SAM" id="Phobius"/>
    </source>
</evidence>
<feature type="region of interest" description="Disordered" evidence="1">
    <location>
        <begin position="297"/>
        <end position="317"/>
    </location>
</feature>
<evidence type="ECO:0000256" key="1">
    <source>
        <dbReference type="SAM" id="MobiDB-lite"/>
    </source>
</evidence>
<organism evidence="3 4">
    <name type="scientific">Colletotrichum lupini</name>
    <dbReference type="NCBI Taxonomy" id="145971"/>
    <lineage>
        <taxon>Eukaryota</taxon>
        <taxon>Fungi</taxon>
        <taxon>Dikarya</taxon>
        <taxon>Ascomycota</taxon>
        <taxon>Pezizomycotina</taxon>
        <taxon>Sordariomycetes</taxon>
        <taxon>Hypocreomycetidae</taxon>
        <taxon>Glomerellales</taxon>
        <taxon>Glomerellaceae</taxon>
        <taxon>Colletotrichum</taxon>
        <taxon>Colletotrichum acutatum species complex</taxon>
    </lineage>
</organism>
<name>A0A9Q8SR67_9PEZI</name>
<dbReference type="GeneID" id="73340587"/>
<dbReference type="AlphaFoldDB" id="A0A9Q8SR67"/>
<feature type="transmembrane region" description="Helical" evidence="2">
    <location>
        <begin position="227"/>
        <end position="248"/>
    </location>
</feature>
<keyword evidence="2" id="KW-0472">Membrane</keyword>
<keyword evidence="2" id="KW-0812">Transmembrane</keyword>
<evidence type="ECO:0000313" key="3">
    <source>
        <dbReference type="EMBL" id="UQC81092.1"/>
    </source>
</evidence>
<dbReference type="RefSeq" id="XP_049142720.1">
    <property type="nucleotide sequence ID" value="XM_049285577.1"/>
</dbReference>
<reference evidence="3" key="1">
    <citation type="journal article" date="2021" name="Mol. Plant Microbe Interact.">
        <title>Complete Genome Sequence of the Plant-Pathogenic Fungus Colletotrichum lupini.</title>
        <authorList>
            <person name="Baroncelli R."/>
            <person name="Pensec F."/>
            <person name="Da Lio D."/>
            <person name="Boufleur T."/>
            <person name="Vicente I."/>
            <person name="Sarrocco S."/>
            <person name="Picot A."/>
            <person name="Baraldi E."/>
            <person name="Sukno S."/>
            <person name="Thon M."/>
            <person name="Le Floch G."/>
        </authorList>
    </citation>
    <scope>NUCLEOTIDE SEQUENCE</scope>
    <source>
        <strain evidence="3">IMI 504893</strain>
    </source>
</reference>
<evidence type="ECO:0008006" key="5">
    <source>
        <dbReference type="Google" id="ProtNLM"/>
    </source>
</evidence>
<accession>A0A9Q8SR67</accession>
<keyword evidence="4" id="KW-1185">Reference proteome</keyword>
<keyword evidence="2" id="KW-1133">Transmembrane helix</keyword>
<gene>
    <name evidence="3" type="ORF">CLUP02_06578</name>
</gene>